<organism evidence="1 2">
    <name type="scientific">Lentinula detonsa</name>
    <dbReference type="NCBI Taxonomy" id="2804962"/>
    <lineage>
        <taxon>Eukaryota</taxon>
        <taxon>Fungi</taxon>
        <taxon>Dikarya</taxon>
        <taxon>Basidiomycota</taxon>
        <taxon>Agaricomycotina</taxon>
        <taxon>Agaricomycetes</taxon>
        <taxon>Agaricomycetidae</taxon>
        <taxon>Agaricales</taxon>
        <taxon>Marasmiineae</taxon>
        <taxon>Omphalotaceae</taxon>
        <taxon>Lentinula</taxon>
    </lineage>
</organism>
<proteinExistence type="predicted"/>
<evidence type="ECO:0000313" key="2">
    <source>
        <dbReference type="Proteomes" id="UP001163850"/>
    </source>
</evidence>
<evidence type="ECO:0000313" key="1">
    <source>
        <dbReference type="EMBL" id="KAJ3978553.1"/>
    </source>
</evidence>
<gene>
    <name evidence="1" type="ORF">F5890DRAFT_1391700</name>
</gene>
<sequence>ANGQPVFRLRVMPWSDDVSGNISKQYNPHTNIYAVSLNLPHKKLSQEYFVRFCSTSGNASSSEQFAALAHDFAEDIWHEAYDCELETDILFQIILHVLPADNPQQAETSSHVGGKGNLPCRRDHIGGTSVYKESETGYTAFFSPGTPRTVESTLQTIYQQLWLACLGDNDHLAQSYAQTGVKDKLSQYWIVQLCALASEKHKTLFYDPVLQDPRLADKRIKGEERKAVKLDIKQKVQQELWKWLITQPPEEFANLELNDSARNDIRPGIHYNFLLSIKGLNPHSDTPVEILHSYQLGADKYIWYDTNKGWDKSKDELFSIHLQASSIDGLSIPPIRGRYMLQYKNSLIGKHFKTLQQLGIFHLQNLASEPLFNIWKATGELGAYIWVTEIRNLQLYLQDIKILINNLLDAWALYDPHRILVKMKLHILTHLPDDIRRFGLPILYSTEIFECWNAIFRMCSILSNHLSPSHDIAITLAEMEVFKHMVSGGWWKNENGQMVQAGQQVQNFLVRSSELQRRLGWVTHNTNYVLYPLSYTHQKRLRQFVHWDEIDVLYNIPEPPHISHSRTWDLCKSIVAQSKDVCSEGSWVFFRHKD</sequence>
<reference evidence="1" key="1">
    <citation type="submission" date="2022-08" db="EMBL/GenBank/DDBJ databases">
        <authorList>
            <consortium name="DOE Joint Genome Institute"/>
            <person name="Min B."/>
            <person name="Riley R."/>
            <person name="Sierra-Patev S."/>
            <person name="Naranjo-Ortiz M."/>
            <person name="Looney B."/>
            <person name="Konkel Z."/>
            <person name="Slot J.C."/>
            <person name="Sakamoto Y."/>
            <person name="Steenwyk J.L."/>
            <person name="Rokas A."/>
            <person name="Carro J."/>
            <person name="Camarero S."/>
            <person name="Ferreira P."/>
            <person name="Molpeceres G."/>
            <person name="Ruiz-Duenas F.J."/>
            <person name="Serrano A."/>
            <person name="Henrissat B."/>
            <person name="Drula E."/>
            <person name="Hughes K.W."/>
            <person name="Mata J.L."/>
            <person name="Ishikawa N.K."/>
            <person name="Vargas-Isla R."/>
            <person name="Ushijima S."/>
            <person name="Smith C.A."/>
            <person name="Ahrendt S."/>
            <person name="Andreopoulos W."/>
            <person name="He G."/>
            <person name="Labutti K."/>
            <person name="Lipzen A."/>
            <person name="Ng V."/>
            <person name="Sandor L."/>
            <person name="Barry K."/>
            <person name="Martinez A.T."/>
            <person name="Xiao Y."/>
            <person name="Gibbons J.G."/>
            <person name="Terashima K."/>
            <person name="Hibbett D.S."/>
            <person name="Grigoriev I.V."/>
        </authorList>
    </citation>
    <scope>NUCLEOTIDE SEQUENCE</scope>
    <source>
        <strain evidence="1">TFB7829</strain>
    </source>
</reference>
<dbReference type="EMBL" id="MU803024">
    <property type="protein sequence ID" value="KAJ3978553.1"/>
    <property type="molecule type" value="Genomic_DNA"/>
</dbReference>
<feature type="non-terminal residue" evidence="1">
    <location>
        <position position="594"/>
    </location>
</feature>
<dbReference type="PANTHER" id="PTHR31912">
    <property type="entry name" value="IP13529P"/>
    <property type="match status" value="1"/>
</dbReference>
<dbReference type="AlphaFoldDB" id="A0AA38PMY2"/>
<accession>A0AA38PMY2</accession>
<name>A0AA38PMY2_9AGAR</name>
<dbReference type="Proteomes" id="UP001163850">
    <property type="component" value="Unassembled WGS sequence"/>
</dbReference>
<comment type="caution">
    <text evidence="1">The sequence shown here is derived from an EMBL/GenBank/DDBJ whole genome shotgun (WGS) entry which is preliminary data.</text>
</comment>
<feature type="non-terminal residue" evidence="1">
    <location>
        <position position="1"/>
    </location>
</feature>
<dbReference type="PANTHER" id="PTHR31912:SF34">
    <property type="entry name" value="NOTOCHORD-RELATED PROTEIN"/>
    <property type="match status" value="1"/>
</dbReference>
<protein>
    <submittedName>
        <fullName evidence="1">Uncharacterized protein</fullName>
    </submittedName>
</protein>